<evidence type="ECO:0000256" key="1">
    <source>
        <dbReference type="ARBA" id="ARBA00022574"/>
    </source>
</evidence>
<feature type="transmembrane region" description="Helical" evidence="5">
    <location>
        <begin position="325"/>
        <end position="346"/>
    </location>
</feature>
<keyword evidence="5" id="KW-0812">Transmembrane</keyword>
<keyword evidence="7" id="KW-1185">Reference proteome</keyword>
<evidence type="ECO:0000256" key="5">
    <source>
        <dbReference type="SAM" id="Phobius"/>
    </source>
</evidence>
<dbReference type="SMART" id="SM00320">
    <property type="entry name" value="WD40"/>
    <property type="match status" value="3"/>
</dbReference>
<evidence type="ECO:0000256" key="4">
    <source>
        <dbReference type="SAM" id="MobiDB-lite"/>
    </source>
</evidence>
<dbReference type="PANTHER" id="PTHR22838:SF0">
    <property type="entry name" value="WD REPEAT-CONTAINING PROTEIN 26"/>
    <property type="match status" value="1"/>
</dbReference>
<reference evidence="6 7" key="1">
    <citation type="submission" date="2024-02" db="EMBL/GenBank/DDBJ databases">
        <title>A draft genome for the cacao thread blight pathogen Marasmius crinis-equi.</title>
        <authorList>
            <person name="Cohen S.P."/>
            <person name="Baruah I.K."/>
            <person name="Amoako-Attah I."/>
            <person name="Bukari Y."/>
            <person name="Meinhardt L.W."/>
            <person name="Bailey B.A."/>
        </authorList>
    </citation>
    <scope>NUCLEOTIDE SEQUENCE [LARGE SCALE GENOMIC DNA]</scope>
    <source>
        <strain evidence="6 7">GH-76</strain>
    </source>
</reference>
<dbReference type="InterPro" id="IPR015943">
    <property type="entry name" value="WD40/YVTN_repeat-like_dom_sf"/>
</dbReference>
<feature type="region of interest" description="Disordered" evidence="4">
    <location>
        <begin position="499"/>
        <end position="520"/>
    </location>
</feature>
<evidence type="ECO:0000256" key="3">
    <source>
        <dbReference type="PROSITE-ProRule" id="PRU00221"/>
    </source>
</evidence>
<feature type="transmembrane region" description="Helical" evidence="5">
    <location>
        <begin position="291"/>
        <end position="313"/>
    </location>
</feature>
<evidence type="ECO:0000313" key="7">
    <source>
        <dbReference type="Proteomes" id="UP001465976"/>
    </source>
</evidence>
<keyword evidence="1 3" id="KW-0853">WD repeat</keyword>
<proteinExistence type="predicted"/>
<dbReference type="EMBL" id="JBAHYK010000173">
    <property type="protein sequence ID" value="KAL0577193.1"/>
    <property type="molecule type" value="Genomic_DNA"/>
</dbReference>
<feature type="region of interest" description="Disordered" evidence="4">
    <location>
        <begin position="1"/>
        <end position="31"/>
    </location>
</feature>
<evidence type="ECO:0000313" key="6">
    <source>
        <dbReference type="EMBL" id="KAL0577193.1"/>
    </source>
</evidence>
<evidence type="ECO:0008006" key="8">
    <source>
        <dbReference type="Google" id="ProtNLM"/>
    </source>
</evidence>
<dbReference type="Pfam" id="PF00400">
    <property type="entry name" value="WD40"/>
    <property type="match status" value="3"/>
</dbReference>
<organism evidence="6 7">
    <name type="scientific">Marasmius crinis-equi</name>
    <dbReference type="NCBI Taxonomy" id="585013"/>
    <lineage>
        <taxon>Eukaryota</taxon>
        <taxon>Fungi</taxon>
        <taxon>Dikarya</taxon>
        <taxon>Basidiomycota</taxon>
        <taxon>Agaricomycotina</taxon>
        <taxon>Agaricomycetes</taxon>
        <taxon>Agaricomycetidae</taxon>
        <taxon>Agaricales</taxon>
        <taxon>Marasmiineae</taxon>
        <taxon>Marasmiaceae</taxon>
        <taxon>Marasmius</taxon>
    </lineage>
</organism>
<dbReference type="PROSITE" id="PS50082">
    <property type="entry name" value="WD_REPEATS_2"/>
    <property type="match status" value="2"/>
</dbReference>
<feature type="repeat" description="WD" evidence="3">
    <location>
        <begin position="647"/>
        <end position="680"/>
    </location>
</feature>
<gene>
    <name evidence="6" type="ORF">V5O48_004791</name>
</gene>
<comment type="caution">
    <text evidence="6">The sequence shown here is derived from an EMBL/GenBank/DDBJ whole genome shotgun (WGS) entry which is preliminary data.</text>
</comment>
<keyword evidence="5" id="KW-1133">Transmembrane helix</keyword>
<feature type="region of interest" description="Disordered" evidence="4">
    <location>
        <begin position="533"/>
        <end position="567"/>
    </location>
</feature>
<feature type="compositionally biased region" description="Polar residues" evidence="4">
    <location>
        <begin position="988"/>
        <end position="1008"/>
    </location>
</feature>
<dbReference type="Gene3D" id="2.130.10.10">
    <property type="entry name" value="YVTN repeat-like/Quinoprotein amine dehydrogenase"/>
    <property type="match status" value="2"/>
</dbReference>
<keyword evidence="2" id="KW-0677">Repeat</keyword>
<dbReference type="InterPro" id="IPR051350">
    <property type="entry name" value="WD_repeat-ST_regulator"/>
</dbReference>
<dbReference type="Proteomes" id="UP001465976">
    <property type="component" value="Unassembled WGS sequence"/>
</dbReference>
<feature type="region of interest" description="Disordered" evidence="4">
    <location>
        <begin position="140"/>
        <end position="176"/>
    </location>
</feature>
<dbReference type="InterPro" id="IPR036322">
    <property type="entry name" value="WD40_repeat_dom_sf"/>
</dbReference>
<accession>A0ABR3FQ16</accession>
<evidence type="ECO:0000256" key="2">
    <source>
        <dbReference type="ARBA" id="ARBA00022737"/>
    </source>
</evidence>
<feature type="region of interest" description="Disordered" evidence="4">
    <location>
        <begin position="49"/>
        <end position="68"/>
    </location>
</feature>
<sequence>MPSQVSSAIPDFTEADDEPTPKTRSTNGSRKQTILSLMEMLLKDVDVDEGDVTGNSQTPAFDDDKDAPTVDEHPQAAAAEAFSRFQKRINLLDKELRNFSNAARQLGSSAAILASAFMLRTRLANILFLYRENAADLSPRKIQAHPHQHPTQHMARRRRSRRGPSGRHKALPHAARPTVHEHIDLEHFPRQFEALAQDITTFVRCLNEFPEFTDEAVNASISSFEGDLLYWANCLKIYRGQFRYPAVQRYIQDLGAEMGEHIDSITASLNMFIEVGVPTIRFAQKHGATNLLNLSTVATFFSAVTATTLQFSYEIVDTASGNAVNALWFLSLVFSIGAAVNSLVGLTWKQAMYRSPGDRVPWWVLIWIKRSPLVFLVFSVSCFSIGLCVFSYASGQHRITSTITTVFTAFTSFGLIAVSLWFASERWTFLHHRGQKWLGDVLFESHQRLLKKPGMGATRRVMGWMFRRVVSAARRLGLVRPSLSLDSLDDDTSFDLETGLPMTMPDDAMRPTSPVPRTTRSDALATTPAIEAAFPAPSSSNPMSFPDTPRSPGSLSPIPGSRNPSVPMSHGKQLWWNAIRAVQMRLAVSSNLARATASRAPLRQRTASSGLSSETKRSEVPFKPLLTRSRVSALVPRLRCLETVHELGAHQALVRDLQFSPDGRFLATSSWDRISVIFRVGDRPGDPLVSHRLLAHAKGFVGQVAWSPNGDLLITKLSRSMKVWTQEGVCQRTIDRPANVESITWFPDGKAVLSVEHSTVAKLSLTGNLLGEYDFGNIRLHDVAVTPDCVRLLGVGPLLVSPDGLHPSRSRVEKRLVVYNMETKQIESTTPVLNEVKDITLARRSRSGIVALVSYENKAPPQLWKIDLLKDRENTEKVIARLTLRRTYMPKVPVDFAGPSYFGGKNDELVLCAAKSGDIHIWDKESGSLLHHVRSSALGGDLTCIAWNPAAEDPFMFATGSHDGTVRIWTKPPSDSSEPNFTDIPIPRSSSPCDIERNGSSFSDTPRSVSPEAQPAIERAGIPRTPEPGRSTPQRKENLDEDGTAAGSSAGLMKERVVAFADDQT</sequence>
<dbReference type="PANTHER" id="PTHR22838">
    <property type="entry name" value="WD REPEAT PROTEIN 26-RELATED"/>
    <property type="match status" value="1"/>
</dbReference>
<feature type="repeat" description="WD" evidence="3">
    <location>
        <begin position="956"/>
        <end position="969"/>
    </location>
</feature>
<dbReference type="InterPro" id="IPR001680">
    <property type="entry name" value="WD40_rpt"/>
</dbReference>
<dbReference type="SUPFAM" id="SSF50978">
    <property type="entry name" value="WD40 repeat-like"/>
    <property type="match status" value="1"/>
</dbReference>
<feature type="transmembrane region" description="Helical" evidence="5">
    <location>
        <begin position="373"/>
        <end position="393"/>
    </location>
</feature>
<feature type="region of interest" description="Disordered" evidence="4">
    <location>
        <begin position="594"/>
        <end position="618"/>
    </location>
</feature>
<feature type="region of interest" description="Disordered" evidence="4">
    <location>
        <begin position="967"/>
        <end position="1065"/>
    </location>
</feature>
<feature type="transmembrane region" description="Helical" evidence="5">
    <location>
        <begin position="399"/>
        <end position="423"/>
    </location>
</feature>
<name>A0ABR3FQ16_9AGAR</name>
<feature type="compositionally biased region" description="Basic residues" evidence="4">
    <location>
        <begin position="142"/>
        <end position="171"/>
    </location>
</feature>
<protein>
    <recommendedName>
        <fullName evidence="8">WD40 repeat-like protein</fullName>
    </recommendedName>
</protein>
<keyword evidence="5" id="KW-0472">Membrane</keyword>
<feature type="compositionally biased region" description="Polar residues" evidence="4">
    <location>
        <begin position="22"/>
        <end position="31"/>
    </location>
</feature>